<dbReference type="InterPro" id="IPR042885">
    <property type="entry name" value="HIPP47/16"/>
</dbReference>
<dbReference type="OrthoDB" id="692882at2759"/>
<name>A0A3L6PRG7_PANMI</name>
<accession>A0A3L6PRG7</accession>
<comment type="caution">
    <text evidence="2">The sequence shown here is derived from an EMBL/GenBank/DDBJ whole genome shotgun (WGS) entry which is preliminary data.</text>
</comment>
<gene>
    <name evidence="2" type="ORF">C2845_PM16G10410</name>
</gene>
<protein>
    <submittedName>
        <fullName evidence="2">Uncharacterized protein</fullName>
    </submittedName>
</protein>
<dbReference type="Gene3D" id="3.30.70.100">
    <property type="match status" value="1"/>
</dbReference>
<sequence>MAVLKTEGAFVLNLRLKEIIIRLQPDSDKGRSKALKVAASVSGVESVTVAGRGKDLLLVIGDGIDAGKLTRKLKEEVGEAEILELRTLRGGTHDAAPRGAPSKDTVVTLFPYQRHPTPGRSVAGGGRIECPVAAAAPRWPGEHGRQAVSYYHRTPSPGYYQHYAPSPMAAQGGYGCGHGHGYAGGSSLYAREVARSHPVNYSPMIARHDLGADGRPPPRAASGDGREHGGGHPNCCSIL</sequence>
<proteinExistence type="predicted"/>
<organism evidence="2 3">
    <name type="scientific">Panicum miliaceum</name>
    <name type="common">Proso millet</name>
    <name type="synonym">Broomcorn millet</name>
    <dbReference type="NCBI Taxonomy" id="4540"/>
    <lineage>
        <taxon>Eukaryota</taxon>
        <taxon>Viridiplantae</taxon>
        <taxon>Streptophyta</taxon>
        <taxon>Embryophyta</taxon>
        <taxon>Tracheophyta</taxon>
        <taxon>Spermatophyta</taxon>
        <taxon>Magnoliopsida</taxon>
        <taxon>Liliopsida</taxon>
        <taxon>Poales</taxon>
        <taxon>Poaceae</taxon>
        <taxon>PACMAD clade</taxon>
        <taxon>Panicoideae</taxon>
        <taxon>Panicodae</taxon>
        <taxon>Paniceae</taxon>
        <taxon>Panicinae</taxon>
        <taxon>Panicum</taxon>
        <taxon>Panicum sect. Panicum</taxon>
    </lineage>
</organism>
<reference evidence="3" key="1">
    <citation type="journal article" date="2019" name="Nat. Commun.">
        <title>The genome of broomcorn millet.</title>
        <authorList>
            <person name="Zou C."/>
            <person name="Miki D."/>
            <person name="Li D."/>
            <person name="Tang Q."/>
            <person name="Xiao L."/>
            <person name="Rajput S."/>
            <person name="Deng P."/>
            <person name="Jia W."/>
            <person name="Huang R."/>
            <person name="Zhang M."/>
            <person name="Sun Y."/>
            <person name="Hu J."/>
            <person name="Fu X."/>
            <person name="Schnable P.S."/>
            <person name="Li F."/>
            <person name="Zhang H."/>
            <person name="Feng B."/>
            <person name="Zhu X."/>
            <person name="Liu R."/>
            <person name="Schnable J.C."/>
            <person name="Zhu J.-K."/>
            <person name="Zhang H."/>
        </authorList>
    </citation>
    <scope>NUCLEOTIDE SEQUENCE [LARGE SCALE GENOMIC DNA]</scope>
</reference>
<evidence type="ECO:0000313" key="3">
    <source>
        <dbReference type="Proteomes" id="UP000275267"/>
    </source>
</evidence>
<keyword evidence="3" id="KW-1185">Reference proteome</keyword>
<evidence type="ECO:0000256" key="1">
    <source>
        <dbReference type="SAM" id="MobiDB-lite"/>
    </source>
</evidence>
<dbReference type="Proteomes" id="UP000275267">
    <property type="component" value="Unassembled WGS sequence"/>
</dbReference>
<dbReference type="EMBL" id="PQIB02000015">
    <property type="protein sequence ID" value="RLM64328.1"/>
    <property type="molecule type" value="Genomic_DNA"/>
</dbReference>
<dbReference type="AlphaFoldDB" id="A0A3L6PRG7"/>
<feature type="region of interest" description="Disordered" evidence="1">
    <location>
        <begin position="208"/>
        <end position="239"/>
    </location>
</feature>
<dbReference type="STRING" id="4540.A0A3L6PRG7"/>
<evidence type="ECO:0000313" key="2">
    <source>
        <dbReference type="EMBL" id="RLM64328.1"/>
    </source>
</evidence>
<dbReference type="PANTHER" id="PTHR46932:SF13">
    <property type="entry name" value="OS04G0467950 PROTEIN"/>
    <property type="match status" value="1"/>
</dbReference>
<dbReference type="PANTHER" id="PTHR46932">
    <property type="entry name" value="HEAVY METAL-ASSOCIATED ISOPRENYLATED PLANT PROTEIN 47"/>
    <property type="match status" value="1"/>
</dbReference>